<dbReference type="InterPro" id="IPR036705">
    <property type="entry name" value="Ribosyl_crysJ1_sf"/>
</dbReference>
<gene>
    <name evidence="1" type="ORF">VJJ49_00295</name>
</gene>
<protein>
    <submittedName>
        <fullName evidence="1">ADP-ribosylglycohydrolase family protein</fullName>
    </submittedName>
</protein>
<dbReference type="EMBL" id="JAYKBV010000001">
    <property type="protein sequence ID" value="MEB3039135.1"/>
    <property type="molecule type" value="Genomic_DNA"/>
</dbReference>
<evidence type="ECO:0000313" key="1">
    <source>
        <dbReference type="EMBL" id="MEB3039135.1"/>
    </source>
</evidence>
<sequence>MLGSIIGDIVGSRYEFANIHTTDFELFTSHNSFTDDTICTIAIADALLHGKSFNDSLLYWCRRYPSPMGSYGGRFGQWIRSENPQPYNSFGNGSAMRVSPCGWLGSMEQVLSFARESAECTHNHPEGVKGAECVAYAIALALEGKSKEQIKEKVCWLYGYDLSMTCQELRQTYRFDETCQGTVPQAIICFLESHDFESALRLAVSIGGDSDTLAAITGGIAEAYYGIPKEIEQKALTYLPEEFKDLIREFREKIIRRIKG</sequence>
<dbReference type="InterPro" id="IPR005502">
    <property type="entry name" value="Ribosyl_crysJ1"/>
</dbReference>
<accession>A0ABU5Y5Q0</accession>
<proteinExistence type="predicted"/>
<dbReference type="InterPro" id="IPR050792">
    <property type="entry name" value="ADP-ribosylglycohydrolase"/>
</dbReference>
<name>A0ABU5Y5Q0_9FLAO</name>
<dbReference type="PANTHER" id="PTHR16222">
    <property type="entry name" value="ADP-RIBOSYLGLYCOHYDROLASE"/>
    <property type="match status" value="1"/>
</dbReference>
<dbReference type="SUPFAM" id="SSF101478">
    <property type="entry name" value="ADP-ribosylglycohydrolase"/>
    <property type="match status" value="1"/>
</dbReference>
<keyword evidence="2" id="KW-1185">Reference proteome</keyword>
<dbReference type="Gene3D" id="1.10.4080.10">
    <property type="entry name" value="ADP-ribosylation/Crystallin J1"/>
    <property type="match status" value="1"/>
</dbReference>
<dbReference type="RefSeq" id="WP_323978544.1">
    <property type="nucleotide sequence ID" value="NZ_JAYKBV010000001.1"/>
</dbReference>
<dbReference type="PANTHER" id="PTHR16222:SF12">
    <property type="entry name" value="ADP-RIBOSYLGLYCOHYDROLASE-RELATED"/>
    <property type="match status" value="1"/>
</dbReference>
<comment type="caution">
    <text evidence="1">The sequence shown here is derived from an EMBL/GenBank/DDBJ whole genome shotgun (WGS) entry which is preliminary data.</text>
</comment>
<evidence type="ECO:0000313" key="2">
    <source>
        <dbReference type="Proteomes" id="UP001324270"/>
    </source>
</evidence>
<dbReference type="Pfam" id="PF03747">
    <property type="entry name" value="ADP_ribosyl_GH"/>
    <property type="match status" value="1"/>
</dbReference>
<reference evidence="1 2" key="1">
    <citation type="submission" date="2023-12" db="EMBL/GenBank/DDBJ databases">
        <title>Genomic sequences of Capnocytophaga and Parvimonas strains.</title>
        <authorList>
            <person name="Watt R.M."/>
            <person name="Wang M."/>
            <person name="Yang T."/>
            <person name="Tong W.M."/>
        </authorList>
    </citation>
    <scope>NUCLEOTIDE SEQUENCE [LARGE SCALE GENOMIC DNA]</scope>
    <source>
        <strain evidence="1 2">CCUG 13156</strain>
    </source>
</reference>
<dbReference type="Proteomes" id="UP001324270">
    <property type="component" value="Unassembled WGS sequence"/>
</dbReference>
<organism evidence="1 2">
    <name type="scientific">Capnocytophaga gingivalis</name>
    <dbReference type="NCBI Taxonomy" id="1017"/>
    <lineage>
        <taxon>Bacteria</taxon>
        <taxon>Pseudomonadati</taxon>
        <taxon>Bacteroidota</taxon>
        <taxon>Flavobacteriia</taxon>
        <taxon>Flavobacteriales</taxon>
        <taxon>Flavobacteriaceae</taxon>
        <taxon>Capnocytophaga</taxon>
    </lineage>
</organism>